<evidence type="ECO:0000313" key="7">
    <source>
        <dbReference type="EMBL" id="PHH70007.1"/>
    </source>
</evidence>
<dbReference type="Pfam" id="PF05199">
    <property type="entry name" value="GMC_oxred_C"/>
    <property type="match status" value="1"/>
</dbReference>
<proteinExistence type="inferred from homology"/>
<dbReference type="Gene3D" id="3.50.50.60">
    <property type="entry name" value="FAD/NAD(P)-binding domain"/>
    <property type="match status" value="1"/>
</dbReference>
<organism evidence="7 8">
    <name type="scientific">Ophiocordyceps australis</name>
    <dbReference type="NCBI Taxonomy" id="1399860"/>
    <lineage>
        <taxon>Eukaryota</taxon>
        <taxon>Fungi</taxon>
        <taxon>Dikarya</taxon>
        <taxon>Ascomycota</taxon>
        <taxon>Pezizomycotina</taxon>
        <taxon>Sordariomycetes</taxon>
        <taxon>Hypocreomycetidae</taxon>
        <taxon>Hypocreales</taxon>
        <taxon>Ophiocordycipitaceae</taxon>
        <taxon>Ophiocordyceps</taxon>
    </lineage>
</organism>
<protein>
    <recommendedName>
        <fullName evidence="6">Glucose-methanol-choline oxidoreductase N-terminal domain-containing protein</fullName>
    </recommendedName>
</protein>
<keyword evidence="3 5" id="KW-0285">Flavoprotein</keyword>
<reference evidence="7 8" key="1">
    <citation type="submission" date="2017-06" db="EMBL/GenBank/DDBJ databases">
        <title>Ant-infecting Ophiocordyceps genomes reveal a high diversity of potential behavioral manipulation genes and a possible major role for enterotoxins.</title>
        <authorList>
            <person name="De Bekker C."/>
            <person name="Evans H.C."/>
            <person name="Brachmann A."/>
            <person name="Hughes D.P."/>
        </authorList>
    </citation>
    <scope>NUCLEOTIDE SEQUENCE [LARGE SCALE GENOMIC DNA]</scope>
    <source>
        <strain evidence="7 8">1348a</strain>
    </source>
</reference>
<dbReference type="InterPro" id="IPR000172">
    <property type="entry name" value="GMC_OxRdtase_N"/>
</dbReference>
<evidence type="ECO:0000256" key="3">
    <source>
        <dbReference type="ARBA" id="ARBA00022630"/>
    </source>
</evidence>
<accession>A0A2C5YMK6</accession>
<dbReference type="SUPFAM" id="SSF51905">
    <property type="entry name" value="FAD/NAD(P)-binding domain"/>
    <property type="match status" value="1"/>
</dbReference>
<dbReference type="Pfam" id="PF00732">
    <property type="entry name" value="GMC_oxred_N"/>
    <property type="match status" value="1"/>
</dbReference>
<dbReference type="Proteomes" id="UP000224854">
    <property type="component" value="Unassembled WGS sequence"/>
</dbReference>
<keyword evidence="8" id="KW-1185">Reference proteome</keyword>
<dbReference type="PROSITE" id="PS00623">
    <property type="entry name" value="GMC_OXRED_1"/>
    <property type="match status" value="1"/>
</dbReference>
<evidence type="ECO:0000256" key="1">
    <source>
        <dbReference type="ARBA" id="ARBA00001974"/>
    </source>
</evidence>
<dbReference type="InterPro" id="IPR036188">
    <property type="entry name" value="FAD/NAD-bd_sf"/>
</dbReference>
<gene>
    <name evidence="7" type="ORF">CDD82_7391</name>
</gene>
<comment type="similarity">
    <text evidence="2 5">Belongs to the GMC oxidoreductase family.</text>
</comment>
<dbReference type="PANTHER" id="PTHR11552:SF147">
    <property type="entry name" value="CHOLINE DEHYDROGENASE, MITOCHONDRIAL"/>
    <property type="match status" value="1"/>
</dbReference>
<dbReference type="InterPro" id="IPR012132">
    <property type="entry name" value="GMC_OxRdtase"/>
</dbReference>
<dbReference type="GO" id="GO:0050660">
    <property type="term" value="F:flavin adenine dinucleotide binding"/>
    <property type="evidence" value="ECO:0007669"/>
    <property type="project" value="InterPro"/>
</dbReference>
<dbReference type="EMBL" id="NJEU01000856">
    <property type="protein sequence ID" value="PHH70007.1"/>
    <property type="molecule type" value="Genomic_DNA"/>
</dbReference>
<sequence>MASDGAHFDFVVVGGGTAGNTVAGRLAENPKVNILVVEAGIGNPQDIKDITTPSSAMDLRSSEYDWAYKTTMIRRDDYERIEKPNTRGKALGGSSSLNYFTWVPGCKATFDMWEEYGGKEWTWDPLVPYLRKSATYHDDLGLYPAERKKIGGGGPIPISHAELIDEMKDFRSALCKAWESRGEPLTDNVYDGEMNGLVHCADTIYHGQRSGSFLFLKDKPNVTVVAETRATRLLIDAADKQCKGVKVVGKNGKELSFFADREVILSEGVYESPKLLMLSGIGPKAELERHNIPVVVDSAHVGQHLLDHPGVPFVLRVKDGYGMEDTLLRPGPKQKAALKAYSDGHKGPVGSGLLELVGFPRIDSYLEKDSQYKKAKAANGGVDPFSPKGQPHFELDFVCMFGSAFQWHYPIPPTGQHLTVMVDLVRPVSEGGTVTLNSADPFEQANINLNFFQNDLDIIAMREGIRFTYDVLTKGDAFKDIVVDEYPWHMPLEDDKAMHHAVLDRSQTSFHPCGTARLSKNIQQGVVDPELKVHGIKGLRVVDASVIPVIPDCRIQNSVYMVGEKGADLIKASHKDLYKQ</sequence>
<dbReference type="OrthoDB" id="269227at2759"/>
<evidence type="ECO:0000256" key="5">
    <source>
        <dbReference type="RuleBase" id="RU003968"/>
    </source>
</evidence>
<name>A0A2C5YMK6_9HYPO</name>
<dbReference type="PIRSF" id="PIRSF000137">
    <property type="entry name" value="Alcohol_oxidase"/>
    <property type="match status" value="1"/>
</dbReference>
<evidence type="ECO:0000259" key="6">
    <source>
        <dbReference type="PROSITE" id="PS00623"/>
    </source>
</evidence>
<dbReference type="Gene3D" id="3.30.560.10">
    <property type="entry name" value="Glucose Oxidase, domain 3"/>
    <property type="match status" value="1"/>
</dbReference>
<evidence type="ECO:0000313" key="8">
    <source>
        <dbReference type="Proteomes" id="UP000224854"/>
    </source>
</evidence>
<dbReference type="SUPFAM" id="SSF54373">
    <property type="entry name" value="FAD-linked reductases, C-terminal domain"/>
    <property type="match status" value="1"/>
</dbReference>
<comment type="caution">
    <text evidence="7">The sequence shown here is derived from an EMBL/GenBank/DDBJ whole genome shotgun (WGS) entry which is preliminary data.</text>
</comment>
<keyword evidence="4 5" id="KW-0274">FAD</keyword>
<dbReference type="AlphaFoldDB" id="A0A2C5YMK6"/>
<comment type="cofactor">
    <cofactor evidence="1">
        <name>FAD</name>
        <dbReference type="ChEBI" id="CHEBI:57692"/>
    </cofactor>
</comment>
<dbReference type="PANTHER" id="PTHR11552">
    <property type="entry name" value="GLUCOSE-METHANOL-CHOLINE GMC OXIDOREDUCTASE"/>
    <property type="match status" value="1"/>
</dbReference>
<evidence type="ECO:0000256" key="2">
    <source>
        <dbReference type="ARBA" id="ARBA00010790"/>
    </source>
</evidence>
<feature type="domain" description="Glucose-methanol-choline oxidoreductase N-terminal" evidence="6">
    <location>
        <begin position="88"/>
        <end position="111"/>
    </location>
</feature>
<dbReference type="GO" id="GO:0016614">
    <property type="term" value="F:oxidoreductase activity, acting on CH-OH group of donors"/>
    <property type="evidence" value="ECO:0007669"/>
    <property type="project" value="InterPro"/>
</dbReference>
<dbReference type="InterPro" id="IPR007867">
    <property type="entry name" value="GMC_OxRtase_C"/>
</dbReference>
<evidence type="ECO:0000256" key="4">
    <source>
        <dbReference type="ARBA" id="ARBA00022827"/>
    </source>
</evidence>